<dbReference type="InterPro" id="IPR008271">
    <property type="entry name" value="Ser/Thr_kinase_AS"/>
</dbReference>
<organism evidence="1 2">
    <name type="scientific">OM182 bacterium</name>
    <dbReference type="NCBI Taxonomy" id="2510334"/>
    <lineage>
        <taxon>Bacteria</taxon>
        <taxon>Pseudomonadati</taxon>
        <taxon>Pseudomonadota</taxon>
        <taxon>Gammaproteobacteria</taxon>
        <taxon>OMG group</taxon>
        <taxon>OM182 clade</taxon>
    </lineage>
</organism>
<gene>
    <name evidence="1" type="ORF">EVA68_03245</name>
</gene>
<name>A0A520S2M5_9GAMM</name>
<evidence type="ECO:0000313" key="2">
    <source>
        <dbReference type="Proteomes" id="UP000316199"/>
    </source>
</evidence>
<dbReference type="Pfam" id="PF06293">
    <property type="entry name" value="Kdo"/>
    <property type="match status" value="1"/>
</dbReference>
<dbReference type="SUPFAM" id="SSF56112">
    <property type="entry name" value="Protein kinase-like (PK-like)"/>
    <property type="match status" value="1"/>
</dbReference>
<dbReference type="PROSITE" id="PS00108">
    <property type="entry name" value="PROTEIN_KINASE_ST"/>
    <property type="match status" value="1"/>
</dbReference>
<dbReference type="Proteomes" id="UP000316199">
    <property type="component" value="Unassembled WGS sequence"/>
</dbReference>
<dbReference type="GO" id="GO:0004672">
    <property type="term" value="F:protein kinase activity"/>
    <property type="evidence" value="ECO:0007669"/>
    <property type="project" value="InterPro"/>
</dbReference>
<evidence type="ECO:0000313" key="1">
    <source>
        <dbReference type="EMBL" id="RZO76718.1"/>
    </source>
</evidence>
<dbReference type="AlphaFoldDB" id="A0A520S2M5"/>
<proteinExistence type="predicted"/>
<dbReference type="EMBL" id="SHAG01000008">
    <property type="protein sequence ID" value="RZO76718.1"/>
    <property type="molecule type" value="Genomic_DNA"/>
</dbReference>
<feature type="non-terminal residue" evidence="1">
    <location>
        <position position="1"/>
    </location>
</feature>
<dbReference type="Gene3D" id="1.10.510.10">
    <property type="entry name" value="Transferase(Phosphotransferase) domain 1"/>
    <property type="match status" value="1"/>
</dbReference>
<accession>A0A520S2M5</accession>
<dbReference type="InterPro" id="IPR011009">
    <property type="entry name" value="Kinase-like_dom_sf"/>
</dbReference>
<reference evidence="1 2" key="1">
    <citation type="submission" date="2019-02" db="EMBL/GenBank/DDBJ databases">
        <title>Prokaryotic population dynamics and viral predation in marine succession experiment using metagenomics: the confinement effect.</title>
        <authorList>
            <person name="Haro-Moreno J.M."/>
            <person name="Rodriguez-Valera F."/>
            <person name="Lopez-Perez M."/>
        </authorList>
    </citation>
    <scope>NUCLEOTIDE SEQUENCE [LARGE SCALE GENOMIC DNA]</scope>
    <source>
        <strain evidence="1">MED-G157</strain>
    </source>
</reference>
<sequence length="331" mass="38461">NFLLSEGACYTIDGAGIRKQSQQSLPERLSLRNLSLFFAQFSAELDDFVPPALTQYENARNWQHDKRRLNQLMIEIQRSRETRKRSFLRKTVRDCTRFVSSSTFTRFMVCERKNFNHEMRQVIQDPDRFVDSGFILKSGNTATVSLVKLSDRSVVIKRYNVKGFFHGLKLALRVSRARISWKNAFRLEFLGIPALKALALIENRLGFFGSKAYLITEYIEGPTAWEFLRASHLTDSTSIEITALKDIFTKLSESQICHGDLKATNFLLSQHKPLLIDLDSMREFTTRKGFSDAFRHDLERFMENWRDQPAIKRGLSRLLSDLINEFEVRVN</sequence>
<comment type="caution">
    <text evidence="1">The sequence shown here is derived from an EMBL/GenBank/DDBJ whole genome shotgun (WGS) entry which is preliminary data.</text>
</comment>
<protein>
    <submittedName>
        <fullName evidence="1">Uncharacterized protein</fullName>
    </submittedName>
</protein>